<name>K2F6W6_9BACT</name>
<protein>
    <submittedName>
        <fullName evidence="1">Uncharacterized protein</fullName>
    </submittedName>
</protein>
<organism evidence="1">
    <name type="scientific">uncultured bacterium</name>
    <name type="common">gcode 4</name>
    <dbReference type="NCBI Taxonomy" id="1234023"/>
    <lineage>
        <taxon>Bacteria</taxon>
        <taxon>environmental samples</taxon>
    </lineage>
</organism>
<reference evidence="1" key="1">
    <citation type="journal article" date="2012" name="Science">
        <title>Fermentation, hydrogen, and sulfur metabolism in multiple uncultivated bacterial phyla.</title>
        <authorList>
            <person name="Wrighton K.C."/>
            <person name="Thomas B.C."/>
            <person name="Sharon I."/>
            <person name="Miller C.S."/>
            <person name="Castelle C.J."/>
            <person name="VerBerkmoes N.C."/>
            <person name="Wilkins M.J."/>
            <person name="Hettich R.L."/>
            <person name="Lipton M.S."/>
            <person name="Williams K.H."/>
            <person name="Long P.E."/>
            <person name="Banfield J.F."/>
        </authorList>
    </citation>
    <scope>NUCLEOTIDE SEQUENCE [LARGE SCALE GENOMIC DNA]</scope>
</reference>
<comment type="caution">
    <text evidence="1">The sequence shown here is derived from an EMBL/GenBank/DDBJ whole genome shotgun (WGS) entry which is preliminary data.</text>
</comment>
<dbReference type="NCBIfam" id="TIGR03976">
    <property type="entry name" value="chp_LLNDYxLRE"/>
    <property type="match status" value="1"/>
</dbReference>
<dbReference type="EMBL" id="AMFJ01000652">
    <property type="protein sequence ID" value="EKE26861.1"/>
    <property type="molecule type" value="Genomic_DNA"/>
</dbReference>
<dbReference type="AlphaFoldDB" id="K2F6W6"/>
<proteinExistence type="predicted"/>
<gene>
    <name evidence="1" type="ORF">ACD_4C00136G0021</name>
</gene>
<sequence length="144" mass="17442">MEFLKKIENWKYEFVIDLDIFSMDIILKASYNFLDKGYFYFKKENSSVIVQFTKKAQIKNTSEKILNEFSDELLNVFLRDRIEKENKSIRENIVKKALIWLSWFQNEEKIWDIILNELKKDSKINIDDEEISKILSSIKDELWN</sequence>
<accession>K2F6W6</accession>
<dbReference type="InterPro" id="IPR023974">
    <property type="entry name" value="HxsD"/>
</dbReference>
<evidence type="ECO:0000313" key="1">
    <source>
        <dbReference type="EMBL" id="EKE26861.1"/>
    </source>
</evidence>